<name>A0A0F9MZ60_9ZZZZ</name>
<proteinExistence type="predicted"/>
<protein>
    <submittedName>
        <fullName evidence="1">Uncharacterized protein</fullName>
    </submittedName>
</protein>
<evidence type="ECO:0000313" key="1">
    <source>
        <dbReference type="EMBL" id="KKN04757.1"/>
    </source>
</evidence>
<sequence length="59" mass="6617">MDNAEKILQEIIELLNGPEGIPTSQMAYTENVYIVVEDALAKYHELDAILDDIGNKVVR</sequence>
<accession>A0A0F9MZ60</accession>
<dbReference type="AlphaFoldDB" id="A0A0F9MZ60"/>
<comment type="caution">
    <text evidence="1">The sequence shown here is derived from an EMBL/GenBank/DDBJ whole genome shotgun (WGS) entry which is preliminary data.</text>
</comment>
<reference evidence="1" key="1">
    <citation type="journal article" date="2015" name="Nature">
        <title>Complex archaea that bridge the gap between prokaryotes and eukaryotes.</title>
        <authorList>
            <person name="Spang A."/>
            <person name="Saw J.H."/>
            <person name="Jorgensen S.L."/>
            <person name="Zaremba-Niedzwiedzka K."/>
            <person name="Martijn J."/>
            <person name="Lind A.E."/>
            <person name="van Eijk R."/>
            <person name="Schleper C."/>
            <person name="Guy L."/>
            <person name="Ettema T.J."/>
        </authorList>
    </citation>
    <scope>NUCLEOTIDE SEQUENCE</scope>
</reference>
<dbReference type="EMBL" id="LAZR01004880">
    <property type="protein sequence ID" value="KKN04757.1"/>
    <property type="molecule type" value="Genomic_DNA"/>
</dbReference>
<organism evidence="1">
    <name type="scientific">marine sediment metagenome</name>
    <dbReference type="NCBI Taxonomy" id="412755"/>
    <lineage>
        <taxon>unclassified sequences</taxon>
        <taxon>metagenomes</taxon>
        <taxon>ecological metagenomes</taxon>
    </lineage>
</organism>
<gene>
    <name evidence="1" type="ORF">LCGC14_1094180</name>
</gene>